<feature type="signal peptide" evidence="2">
    <location>
        <begin position="1"/>
        <end position="26"/>
    </location>
</feature>
<feature type="compositionally biased region" description="Low complexity" evidence="1">
    <location>
        <begin position="56"/>
        <end position="70"/>
    </location>
</feature>
<keyword evidence="2" id="KW-0732">Signal</keyword>
<dbReference type="AlphaFoldDB" id="A0A9P9EN20"/>
<sequence length="601" mass="62367">MRSFIKTGVIAGAATTLFSVLGNCQSVSTVSGACGTVIKTASANVASGTPTGTAALGAAPSGTAPGSAPSGSPPGGDGGSGSGTVNSGTGLYVLTDGQVINGGSYSCESNDTSVFIANGTVSATLIDVDVVKTGDTSSDDDSSFYGLNAGILAIDTAVLNITGGSVLDYGQGSDGVFAYGDATIYISGTRINVTGGNSGGIEAAGGGTMYASNLIIDANNKAAIRSDRGGGYMIVDGGTYRTSGAQGAPAVYSTANITVSDAILTAAGSEALVIEGLNELTINNCTVSGNMGVSGTQELHNVMLYQSMSGDAEDGTSEFTMNGGSMESLSGCMFYITNTDAIVTLKGADLTLSGDSNYLFNVSGNDASNGWGSVGSNGGNATLNLLGQTVSGDIYVDSISTLTVNIENDSALTAAINPDGTTAGGLVVVIDTTSTWTLDGDSYVLSFTGSLDNVEQGSYTLYCVLIYDYYFEADTAAYRPWNYDWERIALWITENKTQSVSVTFAGKWETRNSTNVTFEGYSPKIVYHRKGKWTHGFRFGNDVNKTIENHTGEWFKGPLLSHGGWPCKTLRDKLMNGDWTYFFRRDLRIAIKDGEFECHIK</sequence>
<feature type="region of interest" description="Disordered" evidence="1">
    <location>
        <begin position="56"/>
        <end position="82"/>
    </location>
</feature>
<comment type="caution">
    <text evidence="3">The sequence shown here is derived from an EMBL/GenBank/DDBJ whole genome shotgun (WGS) entry which is preliminary data.</text>
</comment>
<dbReference type="InterPro" id="IPR008701">
    <property type="entry name" value="NPP1"/>
</dbReference>
<dbReference type="PANTHER" id="PTHR33657">
    <property type="entry name" value="DOMAIN PROTEIN, PUTATIVE (AFU_ORTHOLOGUE AFUA_5G00600)-RELATED"/>
    <property type="match status" value="1"/>
</dbReference>
<dbReference type="EMBL" id="JAGMUU010000014">
    <property type="protein sequence ID" value="KAH7140031.1"/>
    <property type="molecule type" value="Genomic_DNA"/>
</dbReference>
<dbReference type="PROSITE" id="PS51257">
    <property type="entry name" value="PROKAR_LIPOPROTEIN"/>
    <property type="match status" value="1"/>
</dbReference>
<keyword evidence="4" id="KW-1185">Reference proteome</keyword>
<dbReference type="PANTHER" id="PTHR33657:SF6">
    <property type="entry name" value="SECRETED PROTEIN"/>
    <property type="match status" value="1"/>
</dbReference>
<evidence type="ECO:0000256" key="2">
    <source>
        <dbReference type="SAM" id="SignalP"/>
    </source>
</evidence>
<feature type="compositionally biased region" description="Gly residues" evidence="1">
    <location>
        <begin position="73"/>
        <end position="82"/>
    </location>
</feature>
<dbReference type="Gene3D" id="2.160.20.20">
    <property type="match status" value="1"/>
</dbReference>
<protein>
    <submittedName>
        <fullName evidence="3">Necrosis inducing protein-domain-containing protein</fullName>
    </submittedName>
</protein>
<evidence type="ECO:0000256" key="1">
    <source>
        <dbReference type="SAM" id="MobiDB-lite"/>
    </source>
</evidence>
<gene>
    <name evidence="3" type="ORF">B0J13DRAFT_677135</name>
</gene>
<dbReference type="Proteomes" id="UP000717696">
    <property type="component" value="Unassembled WGS sequence"/>
</dbReference>
<reference evidence="3" key="1">
    <citation type="journal article" date="2021" name="Nat. Commun.">
        <title>Genetic determinants of endophytism in the Arabidopsis root mycobiome.</title>
        <authorList>
            <person name="Mesny F."/>
            <person name="Miyauchi S."/>
            <person name="Thiergart T."/>
            <person name="Pickel B."/>
            <person name="Atanasova L."/>
            <person name="Karlsson M."/>
            <person name="Huettel B."/>
            <person name="Barry K.W."/>
            <person name="Haridas S."/>
            <person name="Chen C."/>
            <person name="Bauer D."/>
            <person name="Andreopoulos W."/>
            <person name="Pangilinan J."/>
            <person name="LaButti K."/>
            <person name="Riley R."/>
            <person name="Lipzen A."/>
            <person name="Clum A."/>
            <person name="Drula E."/>
            <person name="Henrissat B."/>
            <person name="Kohler A."/>
            <person name="Grigoriev I.V."/>
            <person name="Martin F.M."/>
            <person name="Hacquard S."/>
        </authorList>
    </citation>
    <scope>NUCLEOTIDE SEQUENCE</scope>
    <source>
        <strain evidence="3">MPI-CAGE-AT-0021</strain>
    </source>
</reference>
<feature type="chain" id="PRO_5040393188" evidence="2">
    <location>
        <begin position="27"/>
        <end position="601"/>
    </location>
</feature>
<dbReference type="InterPro" id="IPR012332">
    <property type="entry name" value="Autotransporter_pectin_lyase_C"/>
</dbReference>
<organism evidence="3 4">
    <name type="scientific">Dactylonectria estremocensis</name>
    <dbReference type="NCBI Taxonomy" id="1079267"/>
    <lineage>
        <taxon>Eukaryota</taxon>
        <taxon>Fungi</taxon>
        <taxon>Dikarya</taxon>
        <taxon>Ascomycota</taxon>
        <taxon>Pezizomycotina</taxon>
        <taxon>Sordariomycetes</taxon>
        <taxon>Hypocreomycetidae</taxon>
        <taxon>Hypocreales</taxon>
        <taxon>Nectriaceae</taxon>
        <taxon>Dactylonectria</taxon>
    </lineage>
</organism>
<evidence type="ECO:0000313" key="3">
    <source>
        <dbReference type="EMBL" id="KAH7140031.1"/>
    </source>
</evidence>
<evidence type="ECO:0000313" key="4">
    <source>
        <dbReference type="Proteomes" id="UP000717696"/>
    </source>
</evidence>
<dbReference type="OrthoDB" id="10018600at2759"/>
<name>A0A9P9EN20_9HYPO</name>
<accession>A0A9P9EN20</accession>
<dbReference type="Pfam" id="PF05630">
    <property type="entry name" value="NPP1"/>
    <property type="match status" value="1"/>
</dbReference>
<proteinExistence type="predicted"/>